<dbReference type="EMBL" id="CAJVPW010000697">
    <property type="protein sequence ID" value="CAG8462950.1"/>
    <property type="molecule type" value="Genomic_DNA"/>
</dbReference>
<name>A0ACA9KCF5_9GLOM</name>
<organism evidence="1 2">
    <name type="scientific">Cetraspora pellucida</name>
    <dbReference type="NCBI Taxonomy" id="1433469"/>
    <lineage>
        <taxon>Eukaryota</taxon>
        <taxon>Fungi</taxon>
        <taxon>Fungi incertae sedis</taxon>
        <taxon>Mucoromycota</taxon>
        <taxon>Glomeromycotina</taxon>
        <taxon>Glomeromycetes</taxon>
        <taxon>Diversisporales</taxon>
        <taxon>Gigasporaceae</taxon>
        <taxon>Cetraspora</taxon>
    </lineage>
</organism>
<evidence type="ECO:0000313" key="1">
    <source>
        <dbReference type="EMBL" id="CAG8462950.1"/>
    </source>
</evidence>
<accession>A0ACA9KCF5</accession>
<protein>
    <submittedName>
        <fullName evidence="1">8484_t:CDS:1</fullName>
    </submittedName>
</protein>
<evidence type="ECO:0000313" key="2">
    <source>
        <dbReference type="Proteomes" id="UP000789366"/>
    </source>
</evidence>
<proteinExistence type="predicted"/>
<reference evidence="1" key="1">
    <citation type="submission" date="2021-06" db="EMBL/GenBank/DDBJ databases">
        <authorList>
            <person name="Kallberg Y."/>
            <person name="Tangrot J."/>
            <person name="Rosling A."/>
        </authorList>
    </citation>
    <scope>NUCLEOTIDE SEQUENCE</scope>
    <source>
        <strain evidence="1">28 12/20/2015</strain>
    </source>
</reference>
<dbReference type="Proteomes" id="UP000789366">
    <property type="component" value="Unassembled WGS sequence"/>
</dbReference>
<keyword evidence="2" id="KW-1185">Reference proteome</keyword>
<gene>
    <name evidence="1" type="ORF">SPELUC_LOCUS1343</name>
</gene>
<sequence length="127" mass="13883">MAAGPERQRSVNTTRQRSNNQSNGSDKTNSSVSSQQQISTEIADPCSTDTVKHVTQDTGNYPSTPVLNNLIMATSRVSFQPQSLVATLESNKSTQPLMLVAAVSVFKSPIRKYLFLDYTKLKAICDV</sequence>
<comment type="caution">
    <text evidence="1">The sequence shown here is derived from an EMBL/GenBank/DDBJ whole genome shotgun (WGS) entry which is preliminary data.</text>
</comment>